<dbReference type="OrthoDB" id="264603at2759"/>
<feature type="coiled-coil region" evidence="6">
    <location>
        <begin position="182"/>
        <end position="216"/>
    </location>
</feature>
<dbReference type="AlphaFoldDB" id="A0A1J4MPI1"/>
<evidence type="ECO:0000256" key="2">
    <source>
        <dbReference type="ARBA" id="ARBA00008932"/>
    </source>
</evidence>
<dbReference type="PANTHER" id="PTHR10809:SF6">
    <property type="entry name" value="AT11025P-RELATED"/>
    <property type="match status" value="1"/>
</dbReference>
<dbReference type="GO" id="GO:0061817">
    <property type="term" value="P:endoplasmic reticulum-plasma membrane tethering"/>
    <property type="evidence" value="ECO:0007669"/>
    <property type="project" value="TreeGrafter"/>
</dbReference>
<dbReference type="PANTHER" id="PTHR10809">
    <property type="entry name" value="VESICLE-ASSOCIATED MEMBRANE PROTEIN-ASSOCIATED PROTEIN"/>
    <property type="match status" value="1"/>
</dbReference>
<dbReference type="PROSITE" id="PS50202">
    <property type="entry name" value="MSP"/>
    <property type="match status" value="1"/>
</dbReference>
<evidence type="ECO:0000259" key="7">
    <source>
        <dbReference type="PROSITE" id="PS50202"/>
    </source>
</evidence>
<protein>
    <submittedName>
        <fullName evidence="8">MSP domain-containing protein</fullName>
    </submittedName>
</protein>
<organism evidence="8 9">
    <name type="scientific">Cryptosporidium andersoni</name>
    <dbReference type="NCBI Taxonomy" id="117008"/>
    <lineage>
        <taxon>Eukaryota</taxon>
        <taxon>Sar</taxon>
        <taxon>Alveolata</taxon>
        <taxon>Apicomplexa</taxon>
        <taxon>Conoidasida</taxon>
        <taxon>Coccidia</taxon>
        <taxon>Eucoccidiorida</taxon>
        <taxon>Eimeriorina</taxon>
        <taxon>Cryptosporidiidae</taxon>
        <taxon>Cryptosporidium</taxon>
    </lineage>
</organism>
<comment type="subcellular location">
    <subcellularLocation>
        <location evidence="1">Membrane</location>
        <topology evidence="1">Single-pass type IV membrane protein</topology>
    </subcellularLocation>
</comment>
<dbReference type="Pfam" id="PF00635">
    <property type="entry name" value="Motile_Sperm"/>
    <property type="match status" value="1"/>
</dbReference>
<keyword evidence="6" id="KW-0175">Coiled coil</keyword>
<dbReference type="InterPro" id="IPR000535">
    <property type="entry name" value="MSP_dom"/>
</dbReference>
<name>A0A1J4MPI1_9CRYT</name>
<dbReference type="InterPro" id="IPR013783">
    <property type="entry name" value="Ig-like_fold"/>
</dbReference>
<proteinExistence type="inferred from homology"/>
<dbReference type="InterPro" id="IPR008962">
    <property type="entry name" value="PapD-like_sf"/>
</dbReference>
<feature type="domain" description="MSP" evidence="7">
    <location>
        <begin position="10"/>
        <end position="128"/>
    </location>
</feature>
<keyword evidence="3" id="KW-0812">Transmembrane</keyword>
<keyword evidence="5" id="KW-0472">Membrane</keyword>
<sequence length="242" mass="26849">MTTVAEGAKLVRVHPEKVLEFPLVLYSSVTCPLMLENITSSTVAFKIKTTAPRGYLVRPSSGIISPSQTREVQIILQPLQSVEQASQSHRFLIQTTLCDNSVEQLPKDFWQEVNKEQIFEHRLSVIFKQETPADTNPGSIDLSKGSLHPGSQSASSSIITSQGVHSGDIELKNKYDELVQYCLALEKQSNELKGEAAILREKLEKAERNVVNNSTQGAQGIEFWHVVAMVFVAIVALKLINY</sequence>
<evidence type="ECO:0000256" key="5">
    <source>
        <dbReference type="ARBA" id="ARBA00023136"/>
    </source>
</evidence>
<evidence type="ECO:0000313" key="9">
    <source>
        <dbReference type="Proteomes" id="UP000186804"/>
    </source>
</evidence>
<dbReference type="PIRSF" id="PIRSF019693">
    <property type="entry name" value="VAMP-associated"/>
    <property type="match status" value="1"/>
</dbReference>
<dbReference type="GO" id="GO:0090158">
    <property type="term" value="P:endoplasmic reticulum membrane organization"/>
    <property type="evidence" value="ECO:0007669"/>
    <property type="project" value="TreeGrafter"/>
</dbReference>
<evidence type="ECO:0000256" key="4">
    <source>
        <dbReference type="ARBA" id="ARBA00022989"/>
    </source>
</evidence>
<dbReference type="Proteomes" id="UP000186804">
    <property type="component" value="Unassembled WGS sequence"/>
</dbReference>
<dbReference type="GO" id="GO:0005789">
    <property type="term" value="C:endoplasmic reticulum membrane"/>
    <property type="evidence" value="ECO:0007669"/>
    <property type="project" value="InterPro"/>
</dbReference>
<evidence type="ECO:0000256" key="3">
    <source>
        <dbReference type="ARBA" id="ARBA00022692"/>
    </source>
</evidence>
<comment type="similarity">
    <text evidence="2">Belongs to the VAMP-associated protein (VAP) (TC 9.B.17) family.</text>
</comment>
<evidence type="ECO:0000313" key="8">
    <source>
        <dbReference type="EMBL" id="OII76170.1"/>
    </source>
</evidence>
<keyword evidence="9" id="KW-1185">Reference proteome</keyword>
<comment type="caution">
    <text evidence="8">The sequence shown here is derived from an EMBL/GenBank/DDBJ whole genome shotgun (WGS) entry which is preliminary data.</text>
</comment>
<dbReference type="GeneID" id="92364753"/>
<dbReference type="VEuPathDB" id="CryptoDB:cand_005680"/>
<dbReference type="InterPro" id="IPR016763">
    <property type="entry name" value="VAP"/>
</dbReference>
<dbReference type="Gene3D" id="2.60.40.10">
    <property type="entry name" value="Immunoglobulins"/>
    <property type="match status" value="1"/>
</dbReference>
<reference evidence="8 9" key="1">
    <citation type="submission" date="2016-10" db="EMBL/GenBank/DDBJ databases">
        <title>Reductive evolution of mitochondrial metabolism and differential evolution of invasion-related proteins in Cryptosporidium.</title>
        <authorList>
            <person name="Liu S."/>
            <person name="Roellig D.M."/>
            <person name="Guo Y."/>
            <person name="Li N."/>
            <person name="Frace M.A."/>
            <person name="Tang K."/>
            <person name="Zhang L."/>
            <person name="Feng Y."/>
            <person name="Xiao L."/>
        </authorList>
    </citation>
    <scope>NUCLEOTIDE SEQUENCE [LARGE SCALE GENOMIC DNA]</scope>
    <source>
        <strain evidence="8">30847</strain>
    </source>
</reference>
<evidence type="ECO:0000256" key="6">
    <source>
        <dbReference type="SAM" id="Coils"/>
    </source>
</evidence>
<dbReference type="EMBL" id="LRBS01000067">
    <property type="protein sequence ID" value="OII76170.1"/>
    <property type="molecule type" value="Genomic_DNA"/>
</dbReference>
<evidence type="ECO:0000256" key="1">
    <source>
        <dbReference type="ARBA" id="ARBA00004211"/>
    </source>
</evidence>
<accession>A0A1J4MPI1</accession>
<gene>
    <name evidence="8" type="ORF">cand_005680</name>
</gene>
<dbReference type="RefSeq" id="XP_067068016.1">
    <property type="nucleotide sequence ID" value="XM_067210809.1"/>
</dbReference>
<dbReference type="GO" id="GO:0005886">
    <property type="term" value="C:plasma membrane"/>
    <property type="evidence" value="ECO:0007669"/>
    <property type="project" value="TreeGrafter"/>
</dbReference>
<dbReference type="SUPFAM" id="SSF49354">
    <property type="entry name" value="PapD-like"/>
    <property type="match status" value="1"/>
</dbReference>
<keyword evidence="4" id="KW-1133">Transmembrane helix</keyword>